<dbReference type="KEGG" id="aak:AA2016_5058"/>
<proteinExistence type="predicted"/>
<evidence type="ECO:0000313" key="2">
    <source>
        <dbReference type="EMBL" id="MBB3705647.1"/>
    </source>
</evidence>
<dbReference type="EMBL" id="JACICB010000006">
    <property type="protein sequence ID" value="MBB3705647.1"/>
    <property type="molecule type" value="Genomic_DNA"/>
</dbReference>
<dbReference type="AlphaFoldDB" id="A0AAC9ASQ1"/>
<protein>
    <submittedName>
        <fullName evidence="1">Uncharacterized protein</fullName>
    </submittedName>
</protein>
<dbReference type="Proteomes" id="UP000577697">
    <property type="component" value="Unassembled WGS sequence"/>
</dbReference>
<reference evidence="2 4" key="2">
    <citation type="submission" date="2020-08" db="EMBL/GenBank/DDBJ databases">
        <title>Genomic Encyclopedia of Type Strains, Phase IV (KMG-IV): sequencing the most valuable type-strain genomes for metagenomic binning, comparative biology and taxonomic classification.</title>
        <authorList>
            <person name="Goeker M."/>
        </authorList>
    </citation>
    <scope>NUCLEOTIDE SEQUENCE [LARGE SCALE GENOMIC DNA]</scope>
    <source>
        <strain evidence="2 4">DSM 10368</strain>
    </source>
</reference>
<keyword evidence="4" id="KW-1185">Reference proteome</keyword>
<organism evidence="1 3">
    <name type="scientific">Aminobacter aminovorans</name>
    <name type="common">Chelatobacter heintzii</name>
    <dbReference type="NCBI Taxonomy" id="83263"/>
    <lineage>
        <taxon>Bacteria</taxon>
        <taxon>Pseudomonadati</taxon>
        <taxon>Pseudomonadota</taxon>
        <taxon>Alphaproteobacteria</taxon>
        <taxon>Hyphomicrobiales</taxon>
        <taxon>Phyllobacteriaceae</taxon>
        <taxon>Aminobacter</taxon>
    </lineage>
</organism>
<name>A0AAC9ASQ1_AMIAI</name>
<dbReference type="Proteomes" id="UP000075755">
    <property type="component" value="Chromosome"/>
</dbReference>
<accession>A0AAC9ASQ1</accession>
<dbReference type="RefSeq" id="WP_067964990.1">
    <property type="nucleotide sequence ID" value="NZ_CP015005.1"/>
</dbReference>
<gene>
    <name evidence="1" type="ORF">AA2016_5058</name>
    <name evidence="2" type="ORF">FHS67_001962</name>
</gene>
<evidence type="ECO:0000313" key="3">
    <source>
        <dbReference type="Proteomes" id="UP000075755"/>
    </source>
</evidence>
<reference evidence="1 3" key="1">
    <citation type="submission" date="2016-03" db="EMBL/GenBank/DDBJ databases">
        <title>Complete genome of Aminobacter aminovorans KCTC 2477.</title>
        <authorList>
            <person name="Kim K.M."/>
        </authorList>
    </citation>
    <scope>NUCLEOTIDE SEQUENCE [LARGE SCALE GENOMIC DNA]</scope>
    <source>
        <strain evidence="1 3">KCTC 2477</strain>
    </source>
</reference>
<dbReference type="EMBL" id="CP015005">
    <property type="protein sequence ID" value="AMS43966.1"/>
    <property type="molecule type" value="Genomic_DNA"/>
</dbReference>
<sequence length="136" mass="15976">MTVPIVKAYAIWSSAVERYQDWRERRRALREVEGLDQRERSRLLLEVGLTTTDFSTAMRYAFASRILLPEAFRSVGVDYDKFEARHPEWNQDMRRTCMLCPERRRCSARLKDSSFAATYAEFCPNGRSLEELVSVQ</sequence>
<evidence type="ECO:0000313" key="1">
    <source>
        <dbReference type="EMBL" id="AMS43966.1"/>
    </source>
</evidence>
<evidence type="ECO:0000313" key="4">
    <source>
        <dbReference type="Proteomes" id="UP000577697"/>
    </source>
</evidence>